<dbReference type="InterPro" id="IPR003594">
    <property type="entry name" value="HATPase_dom"/>
</dbReference>
<organism evidence="8 9">
    <name type="scientific">Leclercia adecarboxylata</name>
    <dbReference type="NCBI Taxonomy" id="83655"/>
    <lineage>
        <taxon>Bacteria</taxon>
        <taxon>Pseudomonadati</taxon>
        <taxon>Pseudomonadota</taxon>
        <taxon>Gammaproteobacteria</taxon>
        <taxon>Enterobacterales</taxon>
        <taxon>Enterobacteriaceae</taxon>
        <taxon>Leclercia</taxon>
    </lineage>
</organism>
<dbReference type="PANTHER" id="PTHR43711">
    <property type="entry name" value="TWO-COMPONENT HISTIDINE KINASE"/>
    <property type="match status" value="1"/>
</dbReference>
<dbReference type="PANTHER" id="PTHR43711:SF1">
    <property type="entry name" value="HISTIDINE KINASE 1"/>
    <property type="match status" value="1"/>
</dbReference>
<comment type="catalytic activity">
    <reaction evidence="1">
        <text>ATP + protein L-histidine = ADP + protein N-phospho-L-histidine.</text>
        <dbReference type="EC" id="2.7.13.3"/>
    </reaction>
</comment>
<reference evidence="8" key="1">
    <citation type="journal article" date="2023" name="Genes Genomics">
        <title>Genomic insights of Leclercia adecarboxylata strains linked to an outbreak in public hospitals in Mexico.</title>
        <authorList>
            <person name="Barrios-Villa E."/>
            <person name="Pacheco-Flores B."/>
            <person name="Lozano-Zarain P."/>
            <person name="Del Campo-Ortega R."/>
            <person name="de Jesus Ascencio-Montiel I."/>
            <person name="Gonzalez-Leon M."/>
            <person name="Camorlinga-Ponce M."/>
            <person name="Gaytan Cervantes F.J."/>
            <person name="Gonzalez Torres C."/>
            <person name="Aguilar E."/>
            <person name="Gonzalez Ibarra J."/>
            <person name="Torres Lopez F.J."/>
            <person name="Rosas-Vargas H."/>
            <person name="Gonzalez-Bonilla C.R."/>
            <person name="Del Carmen Rocha-Gracia R."/>
        </authorList>
    </citation>
    <scope>NUCLEOTIDE SEQUENCE</scope>
    <source>
        <strain evidence="8">Lac40</strain>
    </source>
</reference>
<feature type="domain" description="Histidine kinase" evidence="7">
    <location>
        <begin position="1"/>
        <end position="162"/>
    </location>
</feature>
<evidence type="ECO:0000256" key="2">
    <source>
        <dbReference type="ARBA" id="ARBA00012438"/>
    </source>
</evidence>
<dbReference type="EC" id="2.7.13.3" evidence="2"/>
<keyword evidence="4" id="KW-0808">Transferase</keyword>
<dbReference type="GO" id="GO:0000160">
    <property type="term" value="P:phosphorelay signal transduction system"/>
    <property type="evidence" value="ECO:0007669"/>
    <property type="project" value="UniProtKB-KW"/>
</dbReference>
<feature type="non-terminal residue" evidence="8">
    <location>
        <position position="1"/>
    </location>
</feature>
<dbReference type="Proteomes" id="UP001149314">
    <property type="component" value="Unassembled WGS sequence"/>
</dbReference>
<dbReference type="PRINTS" id="PR00344">
    <property type="entry name" value="BCTRLSENSOR"/>
</dbReference>
<evidence type="ECO:0000313" key="9">
    <source>
        <dbReference type="Proteomes" id="UP001149314"/>
    </source>
</evidence>
<dbReference type="InterPro" id="IPR005467">
    <property type="entry name" value="His_kinase_dom"/>
</dbReference>
<dbReference type="AlphaFoldDB" id="A0A9X3YF81"/>
<keyword evidence="6" id="KW-0902">Two-component regulatory system</keyword>
<keyword evidence="5" id="KW-0418">Kinase</keyword>
<proteinExistence type="predicted"/>
<dbReference type="InterPro" id="IPR036890">
    <property type="entry name" value="HATPase_C_sf"/>
</dbReference>
<dbReference type="GO" id="GO:0005524">
    <property type="term" value="F:ATP binding"/>
    <property type="evidence" value="ECO:0007669"/>
    <property type="project" value="UniProtKB-KW"/>
</dbReference>
<evidence type="ECO:0000256" key="3">
    <source>
        <dbReference type="ARBA" id="ARBA00022553"/>
    </source>
</evidence>
<evidence type="ECO:0000256" key="1">
    <source>
        <dbReference type="ARBA" id="ARBA00000085"/>
    </source>
</evidence>
<dbReference type="GO" id="GO:0004673">
    <property type="term" value="F:protein histidine kinase activity"/>
    <property type="evidence" value="ECO:0007669"/>
    <property type="project" value="UniProtKB-EC"/>
</dbReference>
<dbReference type="SMART" id="SM00387">
    <property type="entry name" value="HATPase_c"/>
    <property type="match status" value="1"/>
</dbReference>
<dbReference type="SUPFAM" id="SSF55874">
    <property type="entry name" value="ATPase domain of HSP90 chaperone/DNA topoisomerase II/histidine kinase"/>
    <property type="match status" value="1"/>
</dbReference>
<dbReference type="EMBL" id="JAOURS010000178">
    <property type="protein sequence ID" value="MDC6641640.1"/>
    <property type="molecule type" value="Genomic_DNA"/>
</dbReference>
<gene>
    <name evidence="8" type="ORF">OEZ79_26090</name>
</gene>
<comment type="caution">
    <text evidence="8">The sequence shown here is derived from an EMBL/GenBank/DDBJ whole genome shotgun (WGS) entry which is preliminary data.</text>
</comment>
<evidence type="ECO:0000256" key="5">
    <source>
        <dbReference type="ARBA" id="ARBA00022777"/>
    </source>
</evidence>
<dbReference type="Pfam" id="PF02518">
    <property type="entry name" value="HATPase_c"/>
    <property type="match status" value="1"/>
</dbReference>
<keyword evidence="8" id="KW-0067">ATP-binding</keyword>
<dbReference type="Gene3D" id="3.30.565.10">
    <property type="entry name" value="Histidine kinase-like ATPase, C-terminal domain"/>
    <property type="match status" value="1"/>
</dbReference>
<dbReference type="RefSeq" id="WP_272733613.1">
    <property type="nucleotide sequence ID" value="NZ_JAOURS010000178.1"/>
</dbReference>
<sequence length="162" mass="17560">TQLVDDLYELSMADVGALTYRKQPLDLVELLHESLRGAAERCQEQGLSLELQLPLTAIPVLADSARLRQLLGNLLENSLRYTAAGGQLRIHLQEQHGLILLDWLDSAPGVDEADLPRLFERFFRGETSRGRASGGSGLGLAICHSIAEAHGGTLEARPSPLG</sequence>
<accession>A0A9X3YF81</accession>
<name>A0A9X3YF81_9ENTR</name>
<evidence type="ECO:0000313" key="8">
    <source>
        <dbReference type="EMBL" id="MDC6641640.1"/>
    </source>
</evidence>
<evidence type="ECO:0000259" key="7">
    <source>
        <dbReference type="PROSITE" id="PS50109"/>
    </source>
</evidence>
<keyword evidence="8" id="KW-0547">Nucleotide-binding</keyword>
<dbReference type="InterPro" id="IPR050736">
    <property type="entry name" value="Sensor_HK_Regulatory"/>
</dbReference>
<protein>
    <recommendedName>
        <fullName evidence="2">histidine kinase</fullName>
        <ecNumber evidence="2">2.7.13.3</ecNumber>
    </recommendedName>
</protein>
<dbReference type="PROSITE" id="PS50109">
    <property type="entry name" value="HIS_KIN"/>
    <property type="match status" value="1"/>
</dbReference>
<evidence type="ECO:0000256" key="6">
    <source>
        <dbReference type="ARBA" id="ARBA00023012"/>
    </source>
</evidence>
<dbReference type="InterPro" id="IPR004358">
    <property type="entry name" value="Sig_transdc_His_kin-like_C"/>
</dbReference>
<evidence type="ECO:0000256" key="4">
    <source>
        <dbReference type="ARBA" id="ARBA00022679"/>
    </source>
</evidence>
<feature type="non-terminal residue" evidence="8">
    <location>
        <position position="162"/>
    </location>
</feature>
<keyword evidence="3" id="KW-0597">Phosphoprotein</keyword>